<protein>
    <submittedName>
        <fullName evidence="2">Uncharacterized protein</fullName>
    </submittedName>
</protein>
<reference evidence="2 3" key="1">
    <citation type="submission" date="2019-12" db="EMBL/GenBank/DDBJ databases">
        <title>Chromosome-level assembly of the Caenorhabditis remanei genome.</title>
        <authorList>
            <person name="Teterina A.A."/>
            <person name="Willis J.H."/>
            <person name="Phillips P.C."/>
        </authorList>
    </citation>
    <scope>NUCLEOTIDE SEQUENCE [LARGE SCALE GENOMIC DNA]</scope>
    <source>
        <strain evidence="2 3">PX506</strain>
        <tissue evidence="2">Whole organism</tissue>
    </source>
</reference>
<dbReference type="KEGG" id="crq:GCK72_005596"/>
<organism evidence="2 3">
    <name type="scientific">Caenorhabditis remanei</name>
    <name type="common">Caenorhabditis vulgaris</name>
    <dbReference type="NCBI Taxonomy" id="31234"/>
    <lineage>
        <taxon>Eukaryota</taxon>
        <taxon>Metazoa</taxon>
        <taxon>Ecdysozoa</taxon>
        <taxon>Nematoda</taxon>
        <taxon>Chromadorea</taxon>
        <taxon>Rhabditida</taxon>
        <taxon>Rhabditina</taxon>
        <taxon>Rhabditomorpha</taxon>
        <taxon>Rhabditoidea</taxon>
        <taxon>Rhabditidae</taxon>
        <taxon>Peloderinae</taxon>
        <taxon>Caenorhabditis</taxon>
    </lineage>
</organism>
<proteinExistence type="predicted"/>
<comment type="caution">
    <text evidence="2">The sequence shown here is derived from an EMBL/GenBank/DDBJ whole genome shotgun (WGS) entry which is preliminary data.</text>
</comment>
<dbReference type="Proteomes" id="UP000483820">
    <property type="component" value="Chromosome II"/>
</dbReference>
<gene>
    <name evidence="2" type="ORF">GCK72_005596</name>
</gene>
<evidence type="ECO:0000256" key="1">
    <source>
        <dbReference type="SAM" id="MobiDB-lite"/>
    </source>
</evidence>
<evidence type="ECO:0000313" key="2">
    <source>
        <dbReference type="EMBL" id="KAF1765643.1"/>
    </source>
</evidence>
<evidence type="ECO:0000313" key="3">
    <source>
        <dbReference type="Proteomes" id="UP000483820"/>
    </source>
</evidence>
<dbReference type="RefSeq" id="XP_053589446.1">
    <property type="nucleotide sequence ID" value="XM_053725252.1"/>
</dbReference>
<dbReference type="GeneID" id="78774110"/>
<feature type="region of interest" description="Disordered" evidence="1">
    <location>
        <begin position="1"/>
        <end position="29"/>
    </location>
</feature>
<dbReference type="EMBL" id="WUAV01000002">
    <property type="protein sequence ID" value="KAF1765643.1"/>
    <property type="molecule type" value="Genomic_DNA"/>
</dbReference>
<name>A0A6A5HGZ4_CAERE</name>
<dbReference type="CTD" id="78774110"/>
<accession>A0A6A5HGZ4</accession>
<dbReference type="AlphaFoldDB" id="A0A6A5HGZ4"/>
<sequence>MSDTLCLYQPRPQKSTKASVVASRGPGKEPRLAETLKWPRLPTIKEDHSVCPKVDKSIYESIGSMANCFQNTSSCCTWLSVLSRP</sequence>